<evidence type="ECO:0000313" key="9">
    <source>
        <dbReference type="EMBL" id="SNB64368.1"/>
    </source>
</evidence>
<comment type="catalytic activity">
    <reaction evidence="4 7">
        <text>uridine(38/39/40) in tRNA = pseudouridine(38/39/40) in tRNA</text>
        <dbReference type="Rhea" id="RHEA:22376"/>
        <dbReference type="Rhea" id="RHEA-COMP:10085"/>
        <dbReference type="Rhea" id="RHEA-COMP:10087"/>
        <dbReference type="ChEBI" id="CHEBI:65314"/>
        <dbReference type="ChEBI" id="CHEBI:65315"/>
        <dbReference type="EC" id="5.4.99.12"/>
    </reaction>
</comment>
<organism evidence="9 10">
    <name type="scientific">Arboricoccus pini</name>
    <dbReference type="NCBI Taxonomy" id="1963835"/>
    <lineage>
        <taxon>Bacteria</taxon>
        <taxon>Pseudomonadati</taxon>
        <taxon>Pseudomonadota</taxon>
        <taxon>Alphaproteobacteria</taxon>
        <taxon>Geminicoccales</taxon>
        <taxon>Geminicoccaceae</taxon>
        <taxon>Arboricoccus</taxon>
    </lineage>
</organism>
<dbReference type="AlphaFoldDB" id="A0A212QX92"/>
<dbReference type="GO" id="GO:0031119">
    <property type="term" value="P:tRNA pseudouridine synthesis"/>
    <property type="evidence" value="ECO:0007669"/>
    <property type="project" value="UniProtKB-UniRule"/>
</dbReference>
<feature type="binding site" evidence="4 6">
    <location>
        <position position="111"/>
    </location>
    <ligand>
        <name>substrate</name>
    </ligand>
</feature>
<comment type="caution">
    <text evidence="4">Lacks conserved residue(s) required for the propagation of feature annotation.</text>
</comment>
<name>A0A212QX92_9PROT</name>
<dbReference type="NCBIfam" id="TIGR00071">
    <property type="entry name" value="hisT_truA"/>
    <property type="match status" value="1"/>
</dbReference>
<evidence type="ECO:0000256" key="6">
    <source>
        <dbReference type="PIRSR" id="PIRSR001430-2"/>
    </source>
</evidence>
<feature type="domain" description="Pseudouridine synthase I TruA alpha/beta" evidence="8">
    <location>
        <begin position="9"/>
        <end position="105"/>
    </location>
</feature>
<dbReference type="PANTHER" id="PTHR11142">
    <property type="entry name" value="PSEUDOURIDYLATE SYNTHASE"/>
    <property type="match status" value="1"/>
</dbReference>
<dbReference type="Gene3D" id="3.30.70.660">
    <property type="entry name" value="Pseudouridine synthase I, catalytic domain, C-terminal subdomain"/>
    <property type="match status" value="1"/>
</dbReference>
<keyword evidence="10" id="KW-1185">Reference proteome</keyword>
<dbReference type="GO" id="GO:0003723">
    <property type="term" value="F:RNA binding"/>
    <property type="evidence" value="ECO:0007669"/>
    <property type="project" value="InterPro"/>
</dbReference>
<feature type="domain" description="Pseudouridine synthase I TruA alpha/beta" evidence="8">
    <location>
        <begin position="144"/>
        <end position="246"/>
    </location>
</feature>
<comment type="similarity">
    <text evidence="1 4 7">Belongs to the tRNA pseudouridine synthase TruA family.</text>
</comment>
<dbReference type="InterPro" id="IPR020097">
    <property type="entry name" value="PsdUridine_synth_TruA_a/b_dom"/>
</dbReference>
<dbReference type="InterPro" id="IPR020094">
    <property type="entry name" value="TruA/RsuA/RluB/E/F_N"/>
</dbReference>
<dbReference type="EMBL" id="FYEH01000004">
    <property type="protein sequence ID" value="SNB64368.1"/>
    <property type="molecule type" value="Genomic_DNA"/>
</dbReference>
<sequence length="249" mass="27877">MPRYRLTIEYDGIGFHGWQIQAGLPTVQAALETALFAITGDPTPVTGSGRTDTGVHALGQVAHLDTRRDWTPDRLMGALNAHLRPQPISVLRVEQTHPQFHARFDARRRRYRYRILNRRAPPALATGRLWHRPQPLAADLMHAAAQALVGRHDFTSFRAAECQAKSPLRTLDLIHVHRQGEEILIDLAARSFLHHQVRNIVGTLVPIGQRLRPVAHMAEVLAARNRVAAGQTAPPDGLYLVDIAYEERT</sequence>
<evidence type="ECO:0000256" key="3">
    <source>
        <dbReference type="ARBA" id="ARBA00023235"/>
    </source>
</evidence>
<protein>
    <recommendedName>
        <fullName evidence="4">tRNA pseudouridine synthase A</fullName>
        <ecNumber evidence="4">5.4.99.12</ecNumber>
    </recommendedName>
    <alternativeName>
        <fullName evidence="4">tRNA pseudouridine(38-40) synthase</fullName>
    </alternativeName>
    <alternativeName>
        <fullName evidence="4">tRNA pseudouridylate synthase I</fullName>
    </alternativeName>
    <alternativeName>
        <fullName evidence="4">tRNA-uridine isomerase I</fullName>
    </alternativeName>
</protein>
<dbReference type="CDD" id="cd02570">
    <property type="entry name" value="PseudoU_synth_EcTruA"/>
    <property type="match status" value="1"/>
</dbReference>
<dbReference type="InterPro" id="IPR020095">
    <property type="entry name" value="PsdUridine_synth_TruA_C"/>
</dbReference>
<dbReference type="SUPFAM" id="SSF55120">
    <property type="entry name" value="Pseudouridine synthase"/>
    <property type="match status" value="1"/>
</dbReference>
<gene>
    <name evidence="4" type="primary">truA</name>
    <name evidence="9" type="ORF">SAMN07250955_10474</name>
</gene>
<evidence type="ECO:0000256" key="2">
    <source>
        <dbReference type="ARBA" id="ARBA00022694"/>
    </source>
</evidence>
<dbReference type="RefSeq" id="WP_088560670.1">
    <property type="nucleotide sequence ID" value="NZ_FYEH01000004.1"/>
</dbReference>
<evidence type="ECO:0000313" key="10">
    <source>
        <dbReference type="Proteomes" id="UP000197065"/>
    </source>
</evidence>
<dbReference type="Proteomes" id="UP000197065">
    <property type="component" value="Unassembled WGS sequence"/>
</dbReference>
<dbReference type="HAMAP" id="MF_00171">
    <property type="entry name" value="TruA"/>
    <property type="match status" value="1"/>
</dbReference>
<dbReference type="PIRSF" id="PIRSF001430">
    <property type="entry name" value="tRNA_psdUrid_synth"/>
    <property type="match status" value="1"/>
</dbReference>
<proteinExistence type="inferred from homology"/>
<dbReference type="InterPro" id="IPR001406">
    <property type="entry name" value="PsdUridine_synth_TruA"/>
</dbReference>
<reference evidence="9 10" key="1">
    <citation type="submission" date="2017-06" db="EMBL/GenBank/DDBJ databases">
        <authorList>
            <person name="Kim H.J."/>
            <person name="Triplett B.A."/>
        </authorList>
    </citation>
    <scope>NUCLEOTIDE SEQUENCE [LARGE SCALE GENOMIC DNA]</scope>
    <source>
        <strain evidence="9 10">B29T1</strain>
    </source>
</reference>
<evidence type="ECO:0000259" key="8">
    <source>
        <dbReference type="Pfam" id="PF01416"/>
    </source>
</evidence>
<feature type="active site" description="Nucleophile" evidence="4 5">
    <location>
        <position position="52"/>
    </location>
</feature>
<keyword evidence="2 4" id="KW-0819">tRNA processing</keyword>
<dbReference type="EC" id="5.4.99.12" evidence="4"/>
<comment type="subunit">
    <text evidence="4">Homodimer.</text>
</comment>
<dbReference type="OrthoDB" id="9811823at2"/>
<evidence type="ECO:0000256" key="4">
    <source>
        <dbReference type="HAMAP-Rule" id="MF_00171"/>
    </source>
</evidence>
<dbReference type="Pfam" id="PF01416">
    <property type="entry name" value="PseudoU_synth_1"/>
    <property type="match status" value="2"/>
</dbReference>
<evidence type="ECO:0000256" key="1">
    <source>
        <dbReference type="ARBA" id="ARBA00009375"/>
    </source>
</evidence>
<dbReference type="Gene3D" id="3.30.70.580">
    <property type="entry name" value="Pseudouridine synthase I, catalytic domain, N-terminal subdomain"/>
    <property type="match status" value="1"/>
</dbReference>
<dbReference type="PANTHER" id="PTHR11142:SF0">
    <property type="entry name" value="TRNA PSEUDOURIDINE SYNTHASE-LIKE 1"/>
    <property type="match status" value="1"/>
</dbReference>
<accession>A0A212QX92</accession>
<dbReference type="FunFam" id="3.30.70.580:FF:000001">
    <property type="entry name" value="tRNA pseudouridine synthase A"/>
    <property type="match status" value="1"/>
</dbReference>
<dbReference type="GO" id="GO:0160147">
    <property type="term" value="F:tRNA pseudouridine(38-40) synthase activity"/>
    <property type="evidence" value="ECO:0007669"/>
    <property type="project" value="UniProtKB-EC"/>
</dbReference>
<evidence type="ECO:0000256" key="7">
    <source>
        <dbReference type="RuleBase" id="RU003792"/>
    </source>
</evidence>
<comment type="function">
    <text evidence="4">Formation of pseudouridine at positions 38, 39 and 40 in the anticodon stem and loop of transfer RNAs.</text>
</comment>
<evidence type="ECO:0000256" key="5">
    <source>
        <dbReference type="PIRSR" id="PIRSR001430-1"/>
    </source>
</evidence>
<keyword evidence="3 4" id="KW-0413">Isomerase</keyword>
<dbReference type="InterPro" id="IPR020103">
    <property type="entry name" value="PsdUridine_synth_cat_dom_sf"/>
</dbReference>